<protein>
    <submittedName>
        <fullName evidence="2">Uncharacterized protein</fullName>
    </submittedName>
</protein>
<feature type="transmembrane region" description="Helical" evidence="1">
    <location>
        <begin position="6"/>
        <end position="22"/>
    </location>
</feature>
<proteinExistence type="predicted"/>
<name>A0A6A5HMF8_CAERE</name>
<feature type="transmembrane region" description="Helical" evidence="1">
    <location>
        <begin position="564"/>
        <end position="587"/>
    </location>
</feature>
<comment type="caution">
    <text evidence="2">The sequence shown here is derived from an EMBL/GenBank/DDBJ whole genome shotgun (WGS) entry which is preliminary data.</text>
</comment>
<feature type="transmembrane region" description="Helical" evidence="1">
    <location>
        <begin position="118"/>
        <end position="136"/>
    </location>
</feature>
<accession>A0A6A5HMF8</accession>
<keyword evidence="1" id="KW-0472">Membrane</keyword>
<dbReference type="GeneID" id="9800783"/>
<feature type="transmembrane region" description="Helical" evidence="1">
    <location>
        <begin position="202"/>
        <end position="223"/>
    </location>
</feature>
<reference evidence="2 3" key="1">
    <citation type="submission" date="2019-12" db="EMBL/GenBank/DDBJ databases">
        <title>Chromosome-level assembly of the Caenorhabditis remanei genome.</title>
        <authorList>
            <person name="Teterina A.A."/>
            <person name="Willis J.H."/>
            <person name="Phillips P.C."/>
        </authorList>
    </citation>
    <scope>NUCLEOTIDE SEQUENCE [LARGE SCALE GENOMIC DNA]</scope>
    <source>
        <strain evidence="2 3">PX506</strain>
        <tissue evidence="2">Whole organism</tissue>
    </source>
</reference>
<evidence type="ECO:0000313" key="3">
    <source>
        <dbReference type="Proteomes" id="UP000483820"/>
    </source>
</evidence>
<keyword evidence="1" id="KW-0812">Transmembrane</keyword>
<dbReference type="KEGG" id="crq:GCK72_007815"/>
<evidence type="ECO:0000313" key="2">
    <source>
        <dbReference type="EMBL" id="KAF1767856.1"/>
    </source>
</evidence>
<dbReference type="EMBL" id="WUAV01000002">
    <property type="protein sequence ID" value="KAF1767856.1"/>
    <property type="molecule type" value="Genomic_DNA"/>
</dbReference>
<feature type="transmembrane region" description="Helical" evidence="1">
    <location>
        <begin position="524"/>
        <end position="552"/>
    </location>
</feature>
<feature type="transmembrane region" description="Helical" evidence="1">
    <location>
        <begin position="488"/>
        <end position="512"/>
    </location>
</feature>
<dbReference type="CTD" id="9800783"/>
<dbReference type="AlphaFoldDB" id="A0A6A5HMF8"/>
<dbReference type="Proteomes" id="UP000483820">
    <property type="component" value="Chromosome II"/>
</dbReference>
<feature type="transmembrane region" description="Helical" evidence="1">
    <location>
        <begin position="390"/>
        <end position="408"/>
    </location>
</feature>
<keyword evidence="1" id="KW-1133">Transmembrane helix</keyword>
<feature type="transmembrane region" description="Helical" evidence="1">
    <location>
        <begin position="350"/>
        <end position="370"/>
    </location>
</feature>
<dbReference type="RefSeq" id="XP_053590662.1">
    <property type="nucleotide sequence ID" value="XM_053726468.1"/>
</dbReference>
<evidence type="ECO:0000256" key="1">
    <source>
        <dbReference type="SAM" id="Phobius"/>
    </source>
</evidence>
<gene>
    <name evidence="2" type="ORF">GCK72_007815</name>
</gene>
<feature type="transmembrane region" description="Helical" evidence="1">
    <location>
        <begin position="309"/>
        <end position="329"/>
    </location>
</feature>
<sequence>MFSWISSGVSAILHIVSWSFLWKRRGLKPHHLTTLQLSLFPNLLLAVCLATLQPSFHFTNSTVSLSTDATAIPFPQSHPIVEMSLIGAKSIAIIMKTSEHVNVMAEYKNLNSWYIRSLYSACPVLAGLFFGGASGFSISDSGLGPGAITMSNSWPAWLMVLLLFIVIVIAISYTIYIYLTLKDVLKNKNLRTSLLYSSLFELWLTMSTFYIPFTICLLLTTLFNVSSDWLGLYFTVIHGMSPIVEAIGSFAIIFGKLGGCIAKWGGVSLNSVLQYPVYCTQYRLQYPQRSIASSAYGICKPRPFQMESVIQSTATIVFMVVSVTYFVYLTIAKKGKTPRLPKQDALVTNAIPNLATLGYVGLIWLVQPTAFFQNHSFFLLAPSTIFHHRFTQLLLITILLYPSLKPLICLWRMAEHRHSINQWNRKDQLLTGSVLASSALLITSSFGTFWISNGVQLLDANRLSIAAERNQAIDAFPIVGFAYGEYNIVSIVLMGWSLLLSLGYTKVLYTLATHKESPKKSRQALIAGGLFEIVFHGITVLAPVVVLVPLSVYSGMEIKIREAFGVWIVVISALEAVGSFLVVWKVLKKKGQVNPQMEMWATPSSRWSETVL</sequence>
<organism evidence="2 3">
    <name type="scientific">Caenorhabditis remanei</name>
    <name type="common">Caenorhabditis vulgaris</name>
    <dbReference type="NCBI Taxonomy" id="31234"/>
    <lineage>
        <taxon>Eukaryota</taxon>
        <taxon>Metazoa</taxon>
        <taxon>Ecdysozoa</taxon>
        <taxon>Nematoda</taxon>
        <taxon>Chromadorea</taxon>
        <taxon>Rhabditida</taxon>
        <taxon>Rhabditina</taxon>
        <taxon>Rhabditomorpha</taxon>
        <taxon>Rhabditoidea</taxon>
        <taxon>Rhabditidae</taxon>
        <taxon>Peloderinae</taxon>
        <taxon>Caenorhabditis</taxon>
    </lineage>
</organism>
<feature type="transmembrane region" description="Helical" evidence="1">
    <location>
        <begin position="156"/>
        <end position="181"/>
    </location>
</feature>
<feature type="transmembrane region" description="Helical" evidence="1">
    <location>
        <begin position="429"/>
        <end position="451"/>
    </location>
</feature>